<name>A0A2T0N0Z5_9ACTN</name>
<dbReference type="InterPro" id="IPR036320">
    <property type="entry name" value="Glycosyl_Trfase_fam3_N_dom_sf"/>
</dbReference>
<dbReference type="HAMAP" id="MF_00211">
    <property type="entry name" value="TrpD"/>
    <property type="match status" value="1"/>
</dbReference>
<comment type="catalytic activity">
    <reaction evidence="7 9">
        <text>N-(5-phospho-beta-D-ribosyl)anthranilate + diphosphate = 5-phospho-alpha-D-ribose 1-diphosphate + anthranilate</text>
        <dbReference type="Rhea" id="RHEA:11768"/>
        <dbReference type="ChEBI" id="CHEBI:16567"/>
        <dbReference type="ChEBI" id="CHEBI:18277"/>
        <dbReference type="ChEBI" id="CHEBI:33019"/>
        <dbReference type="ChEBI" id="CHEBI:58017"/>
        <dbReference type="EC" id="2.4.2.18"/>
    </reaction>
</comment>
<dbReference type="Pfam" id="PF02885">
    <property type="entry name" value="Glycos_trans_3N"/>
    <property type="match status" value="1"/>
</dbReference>
<dbReference type="Gene3D" id="3.40.1030.10">
    <property type="entry name" value="Nucleoside phosphorylase/phosphoribosyltransferase catalytic domain"/>
    <property type="match status" value="1"/>
</dbReference>
<feature type="binding site" evidence="9">
    <location>
        <position position="230"/>
    </location>
    <ligand>
        <name>Mg(2+)</name>
        <dbReference type="ChEBI" id="CHEBI:18420"/>
        <label>2</label>
    </ligand>
</feature>
<evidence type="ECO:0000259" key="12">
    <source>
        <dbReference type="Pfam" id="PF02885"/>
    </source>
</evidence>
<feature type="domain" description="Glycosyl transferase family 3" evidence="11">
    <location>
        <begin position="79"/>
        <end position="334"/>
    </location>
</feature>
<feature type="binding site" evidence="9">
    <location>
        <position position="229"/>
    </location>
    <ligand>
        <name>Mg(2+)</name>
        <dbReference type="ChEBI" id="CHEBI:18420"/>
        <label>2</label>
    </ligand>
</feature>
<keyword evidence="6 9" id="KW-0057">Aromatic amino acid biosynthesis</keyword>
<evidence type="ECO:0000256" key="2">
    <source>
        <dbReference type="ARBA" id="ARBA00022605"/>
    </source>
</evidence>
<feature type="binding site" evidence="9">
    <location>
        <begin position="88"/>
        <end position="89"/>
    </location>
    <ligand>
        <name>5-phospho-alpha-D-ribose 1-diphosphate</name>
        <dbReference type="ChEBI" id="CHEBI:58017"/>
    </ligand>
</feature>
<dbReference type="InterPro" id="IPR000312">
    <property type="entry name" value="Glycosyl_Trfase_fam3"/>
</dbReference>
<feature type="binding site" evidence="9">
    <location>
        <position position="97"/>
    </location>
    <ligand>
        <name>Mg(2+)</name>
        <dbReference type="ChEBI" id="CHEBI:18420"/>
        <label>1</label>
    </ligand>
</feature>
<feature type="binding site" evidence="9">
    <location>
        <position position="85"/>
    </location>
    <ligand>
        <name>anthranilate</name>
        <dbReference type="ChEBI" id="CHEBI:16567"/>
        <label>1</label>
    </ligand>
</feature>
<evidence type="ECO:0000256" key="7">
    <source>
        <dbReference type="ARBA" id="ARBA00052328"/>
    </source>
</evidence>
<evidence type="ECO:0000313" key="14">
    <source>
        <dbReference type="Proteomes" id="UP000238312"/>
    </source>
</evidence>
<proteinExistence type="inferred from homology"/>
<keyword evidence="9" id="KW-0479">Metal-binding</keyword>
<keyword evidence="5 9" id="KW-0822">Tryptophan biosynthesis</keyword>
<dbReference type="Proteomes" id="UP000238312">
    <property type="component" value="Unassembled WGS sequence"/>
</dbReference>
<keyword evidence="14" id="KW-1185">Reference proteome</keyword>
<protein>
    <recommendedName>
        <fullName evidence="9">Anthranilate phosphoribosyltransferase</fullName>
        <ecNumber evidence="9">2.4.2.18</ecNumber>
    </recommendedName>
</protein>
<dbReference type="RefSeq" id="WP_106240640.1">
    <property type="nucleotide sequence ID" value="NZ_PVNG01000007.1"/>
</dbReference>
<dbReference type="UniPathway" id="UPA00035">
    <property type="reaction ID" value="UER00041"/>
</dbReference>
<dbReference type="InterPro" id="IPR035902">
    <property type="entry name" value="Nuc_phospho_transferase"/>
</dbReference>
<dbReference type="SUPFAM" id="SSF52418">
    <property type="entry name" value="Nucleoside phosphorylase/phosphoribosyltransferase catalytic domain"/>
    <property type="match status" value="1"/>
</dbReference>
<dbReference type="FunFam" id="3.40.1030.10:FF:000002">
    <property type="entry name" value="Anthranilate phosphoribosyltransferase"/>
    <property type="match status" value="1"/>
</dbReference>
<keyword evidence="4 9" id="KW-0808">Transferase</keyword>
<comment type="similarity">
    <text evidence="8">In the C-terminal section; belongs to the anthranilate phosphoribosyltransferase family.</text>
</comment>
<reference evidence="13 14" key="1">
    <citation type="submission" date="2018-03" db="EMBL/GenBank/DDBJ databases">
        <title>Genomic Encyclopedia of Type Strains, Phase III (KMG-III): the genomes of soil and plant-associated and newly described type strains.</title>
        <authorList>
            <person name="Whitman W."/>
        </authorList>
    </citation>
    <scope>NUCLEOTIDE SEQUENCE [LARGE SCALE GENOMIC DNA]</scope>
    <source>
        <strain evidence="13 14">CGMCC 4.7104</strain>
    </source>
</reference>
<comment type="caution">
    <text evidence="13">The sequence shown here is derived from an EMBL/GenBank/DDBJ whole genome shotgun (WGS) entry which is preliminary data.</text>
</comment>
<evidence type="ECO:0000256" key="5">
    <source>
        <dbReference type="ARBA" id="ARBA00022822"/>
    </source>
</evidence>
<keyword evidence="3 9" id="KW-0328">Glycosyltransferase</keyword>
<evidence type="ECO:0000256" key="8">
    <source>
        <dbReference type="ARBA" id="ARBA00061188"/>
    </source>
</evidence>
<feature type="binding site" evidence="9">
    <location>
        <begin position="113"/>
        <end position="121"/>
    </location>
    <ligand>
        <name>5-phospho-alpha-D-ribose 1-diphosphate</name>
        <dbReference type="ChEBI" id="CHEBI:58017"/>
    </ligand>
</feature>
<dbReference type="SUPFAM" id="SSF47648">
    <property type="entry name" value="Nucleoside phosphorylase/phosphoribosyltransferase N-terminal domain"/>
    <property type="match status" value="1"/>
</dbReference>
<sequence>MTGTAFTWPRLLTTLLDGASLTSRQAAWAMNQIMTDRATDAQIAAFAVALRAKGESVAEVAGLADGMLAGAAAIRVSGNPVDLVGTGGDRANTVNVSTMAAVVAAAAGAKVVKHGGRAASSAAGAADVLEELGVVIDLPPAAVVRVVEEVGITFCFAPVFNPALRRTSGPRRQLGVPTVFNFLGPLTNPALPPSQAVGVFQPAMAEVIAGVLAERGGSSLVFRGDDGLDELTTCAPSTVWVVRRGVVTRTAFDPLDLSIPRARLDDLRGGDARHNADVARAVLSGEPGPVRDIVLLNAAAALVAADGTPPAAELTPALAAAHKRAADAVDSGAAASLLTRWAQATQAAATRIRPADTCPPPSGRARRGPV</sequence>
<accession>A0A2T0N0Z5</accession>
<evidence type="ECO:0000256" key="9">
    <source>
        <dbReference type="HAMAP-Rule" id="MF_00211"/>
    </source>
</evidence>
<dbReference type="PANTHER" id="PTHR43285:SF2">
    <property type="entry name" value="ANTHRANILATE PHOSPHORIBOSYLTRANSFERASE"/>
    <property type="match status" value="1"/>
</dbReference>
<dbReference type="AlphaFoldDB" id="A0A2T0N0Z5"/>
<evidence type="ECO:0000256" key="3">
    <source>
        <dbReference type="ARBA" id="ARBA00022676"/>
    </source>
</evidence>
<dbReference type="EMBL" id="PVNG01000007">
    <property type="protein sequence ID" value="PRX65450.1"/>
    <property type="molecule type" value="Genomic_DNA"/>
</dbReference>
<dbReference type="EC" id="2.4.2.18" evidence="9"/>
<dbReference type="InterPro" id="IPR017459">
    <property type="entry name" value="Glycosyl_Trfase_fam3_N_dom"/>
</dbReference>
<evidence type="ECO:0000313" key="13">
    <source>
        <dbReference type="EMBL" id="PRX65450.1"/>
    </source>
</evidence>
<feature type="binding site" evidence="9">
    <location>
        <begin position="95"/>
        <end position="98"/>
    </location>
    <ligand>
        <name>5-phospho-alpha-D-ribose 1-diphosphate</name>
        <dbReference type="ChEBI" id="CHEBI:58017"/>
    </ligand>
</feature>
<keyword evidence="2 9" id="KW-0028">Amino-acid biosynthesis</keyword>
<keyword evidence="9" id="KW-0460">Magnesium</keyword>
<comment type="cofactor">
    <cofactor evidence="9">
        <name>Mg(2+)</name>
        <dbReference type="ChEBI" id="CHEBI:18420"/>
    </cofactor>
    <text evidence="9">Binds 2 magnesium ions per monomer.</text>
</comment>
<dbReference type="OrthoDB" id="9806430at2"/>
<evidence type="ECO:0000256" key="4">
    <source>
        <dbReference type="ARBA" id="ARBA00022679"/>
    </source>
</evidence>
<comment type="similarity">
    <text evidence="9">Belongs to the anthranilate phosphoribosyltransferase family.</text>
</comment>
<feature type="binding site" evidence="9">
    <location>
        <position position="93"/>
    </location>
    <ligand>
        <name>5-phospho-alpha-D-ribose 1-diphosphate</name>
        <dbReference type="ChEBI" id="CHEBI:58017"/>
    </ligand>
</feature>
<feature type="binding site" evidence="9">
    <location>
        <position position="171"/>
    </location>
    <ligand>
        <name>anthranilate</name>
        <dbReference type="ChEBI" id="CHEBI:16567"/>
        <label>2</label>
    </ligand>
</feature>
<evidence type="ECO:0000256" key="6">
    <source>
        <dbReference type="ARBA" id="ARBA00023141"/>
    </source>
</evidence>
<feature type="region of interest" description="Disordered" evidence="10">
    <location>
        <begin position="348"/>
        <end position="370"/>
    </location>
</feature>
<dbReference type="Pfam" id="PF00591">
    <property type="entry name" value="Glycos_transf_3"/>
    <property type="match status" value="1"/>
</dbReference>
<dbReference type="Gene3D" id="1.20.970.10">
    <property type="entry name" value="Transferase, Pyrimidine Nucleoside Phosphorylase, Chain C"/>
    <property type="match status" value="1"/>
</dbReference>
<organism evidence="13 14">
    <name type="scientific">Nonomuraea fuscirosea</name>
    <dbReference type="NCBI Taxonomy" id="1291556"/>
    <lineage>
        <taxon>Bacteria</taxon>
        <taxon>Bacillati</taxon>
        <taxon>Actinomycetota</taxon>
        <taxon>Actinomycetes</taxon>
        <taxon>Streptosporangiales</taxon>
        <taxon>Streptosporangiaceae</taxon>
        <taxon>Nonomuraea</taxon>
    </lineage>
</organism>
<evidence type="ECO:0000259" key="11">
    <source>
        <dbReference type="Pfam" id="PF00591"/>
    </source>
</evidence>
<comment type="pathway">
    <text evidence="1 9">Amino-acid biosynthesis; L-tryptophan biosynthesis; L-tryptophan from chorismate: step 2/5.</text>
</comment>
<evidence type="ECO:0000256" key="1">
    <source>
        <dbReference type="ARBA" id="ARBA00004907"/>
    </source>
</evidence>
<comment type="subunit">
    <text evidence="9">Homodimer.</text>
</comment>
<comment type="caution">
    <text evidence="9">Lacks conserved residue(s) required for the propagation of feature annotation.</text>
</comment>
<dbReference type="InterPro" id="IPR005940">
    <property type="entry name" value="Anthranilate_Pribosyl_Tfrase"/>
</dbReference>
<dbReference type="PANTHER" id="PTHR43285">
    <property type="entry name" value="ANTHRANILATE PHOSPHORIBOSYLTRANSFERASE"/>
    <property type="match status" value="1"/>
</dbReference>
<feature type="binding site" evidence="9">
    <location>
        <position position="230"/>
    </location>
    <ligand>
        <name>Mg(2+)</name>
        <dbReference type="ChEBI" id="CHEBI:18420"/>
        <label>1</label>
    </ligand>
</feature>
<feature type="binding site" evidence="9">
    <location>
        <position position="125"/>
    </location>
    <ligand>
        <name>5-phospho-alpha-D-ribose 1-diphosphate</name>
        <dbReference type="ChEBI" id="CHEBI:58017"/>
    </ligand>
</feature>
<dbReference type="NCBIfam" id="TIGR01245">
    <property type="entry name" value="trpD"/>
    <property type="match status" value="1"/>
</dbReference>
<dbReference type="GO" id="GO:0000162">
    <property type="term" value="P:L-tryptophan biosynthetic process"/>
    <property type="evidence" value="ECO:0007669"/>
    <property type="project" value="UniProtKB-UniRule"/>
</dbReference>
<comment type="function">
    <text evidence="9">Catalyzes the transfer of the phosphoribosyl group of 5-phosphorylribose-1-pyrophosphate (PRPP) to anthranilate to yield N-(5'-phosphoribosyl)-anthranilate (PRA).</text>
</comment>
<dbReference type="GO" id="GO:0005829">
    <property type="term" value="C:cytosol"/>
    <property type="evidence" value="ECO:0007669"/>
    <property type="project" value="TreeGrafter"/>
</dbReference>
<gene>
    <name evidence="9" type="primary">trpD</name>
    <name evidence="13" type="ORF">B0I32_107212</name>
</gene>
<evidence type="ECO:0000256" key="10">
    <source>
        <dbReference type="SAM" id="MobiDB-lite"/>
    </source>
</evidence>
<feature type="binding site" evidence="9">
    <location>
        <position position="85"/>
    </location>
    <ligand>
        <name>5-phospho-alpha-D-ribose 1-diphosphate</name>
        <dbReference type="ChEBI" id="CHEBI:58017"/>
    </ligand>
</feature>
<dbReference type="GO" id="GO:0000287">
    <property type="term" value="F:magnesium ion binding"/>
    <property type="evidence" value="ECO:0007669"/>
    <property type="project" value="UniProtKB-UniRule"/>
</dbReference>
<dbReference type="GO" id="GO:0004048">
    <property type="term" value="F:anthranilate phosphoribosyltransferase activity"/>
    <property type="evidence" value="ECO:0007669"/>
    <property type="project" value="UniProtKB-UniRule"/>
</dbReference>
<feature type="domain" description="Glycosyl transferase family 3 N-terminal" evidence="12">
    <location>
        <begin position="10"/>
        <end position="69"/>
    </location>
</feature>